<dbReference type="EMBL" id="AHMU02000017">
    <property type="protein sequence ID" value="EMN23100.1"/>
    <property type="molecule type" value="Genomic_DNA"/>
</dbReference>
<organism evidence="1 2">
    <name type="scientific">Leptospira santarosai serovar Arenal str. MAVJ 401</name>
    <dbReference type="NCBI Taxonomy" id="1049976"/>
    <lineage>
        <taxon>Bacteria</taxon>
        <taxon>Pseudomonadati</taxon>
        <taxon>Spirochaetota</taxon>
        <taxon>Spirochaetia</taxon>
        <taxon>Leptospirales</taxon>
        <taxon>Leptospiraceae</taxon>
        <taxon>Leptospira</taxon>
    </lineage>
</organism>
<comment type="caution">
    <text evidence="1">The sequence shown here is derived from an EMBL/GenBank/DDBJ whole genome shotgun (WGS) entry which is preliminary data.</text>
</comment>
<accession>M6JU43</accession>
<proteinExistence type="predicted"/>
<dbReference type="AlphaFoldDB" id="M6JU43"/>
<evidence type="ECO:0000313" key="1">
    <source>
        <dbReference type="EMBL" id="EMN23100.1"/>
    </source>
</evidence>
<name>M6JU43_9LEPT</name>
<protein>
    <submittedName>
        <fullName evidence="1">Uncharacterized protein</fullName>
    </submittedName>
</protein>
<reference evidence="1 2" key="1">
    <citation type="submission" date="2013-01" db="EMBL/GenBank/DDBJ databases">
        <authorList>
            <person name="Harkins D.M."/>
            <person name="Durkin A.S."/>
            <person name="Brinkac L.M."/>
            <person name="Haft D.H."/>
            <person name="Selengut J.D."/>
            <person name="Sanka R."/>
            <person name="DePew J."/>
            <person name="Purushe J."/>
            <person name="Hartskeerl R.A."/>
            <person name="Ahmed A."/>
            <person name="van der Linden H."/>
            <person name="Goris M.G.A."/>
            <person name="Vinetz J.M."/>
            <person name="Sutton G.G."/>
            <person name="Nierman W.C."/>
            <person name="Fouts D.E."/>
        </authorList>
    </citation>
    <scope>NUCLEOTIDE SEQUENCE [LARGE SCALE GENOMIC DNA]</scope>
    <source>
        <strain evidence="1 2">MAVJ 401</strain>
    </source>
</reference>
<dbReference type="Proteomes" id="UP000012106">
    <property type="component" value="Unassembled WGS sequence"/>
</dbReference>
<evidence type="ECO:0000313" key="2">
    <source>
        <dbReference type="Proteomes" id="UP000012106"/>
    </source>
</evidence>
<gene>
    <name evidence="1" type="ORF">LEP1GSC063_3257</name>
</gene>
<sequence>MLLVYLKNVKKSEIFRNFRALERETLHLEIESPIFPEFVSENEIIFHFLPFFSEKT</sequence>